<gene>
    <name evidence="10" type="ORF">EDD36DRAFT_460831</name>
</gene>
<evidence type="ECO:0000256" key="7">
    <source>
        <dbReference type="ARBA" id="ARBA00023033"/>
    </source>
</evidence>
<dbReference type="InterPro" id="IPR001128">
    <property type="entry name" value="Cyt_P450"/>
</dbReference>
<dbReference type="InterPro" id="IPR036396">
    <property type="entry name" value="Cyt_P450_sf"/>
</dbReference>
<keyword evidence="11" id="KW-1185">Reference proteome</keyword>
<dbReference type="Proteomes" id="UP001203852">
    <property type="component" value="Unassembled WGS sequence"/>
</dbReference>
<dbReference type="InterPro" id="IPR002401">
    <property type="entry name" value="Cyt_P450_E_grp-I"/>
</dbReference>
<sequence>MATPWESLWLNPYGSLTLATAGVSVLCPISFLLMIICNIYFHQLRSFPGPKSYAASRIPYLRQILAGTLHSDLRRLHEEYGSVVRIAPNDLSFKDTDAWEGIYGFRPGVPEWQKDRKFYVRSFGKTHSIIQADTVGHRRARKLFQYGFSEQVLKKQERYMTVYIDLLIERMRAKAQQMASVDLVNWYNFMSFDLIGDLVFGEPFGCLADSDYHPWVAMIFRYIKSAAYTNALLRMPGGEAVFNFLMKYAMPKKMLAARNDHYNLTKNKVEKRMATVNDRADFIGYIQTAQNTEKGLSEEEIIANACDFIVAGSETTATVLSAASYFLCRNSHAMEKLQEEIRGTFDKEEEIILSSVNTLPYLLAVLNETLRMHPPVPSGLPRIVSEPGGIISGRHVPVGISVSVSPMATYRDPKHFRDPDSFRPERFLGEPYFADDQRAALQPFAVGPRNCIGKSLALAEMRLTLARMIWNFDFDLDSKCESWTDQQAFLLWMKPPLWLKLTALEKR</sequence>
<comment type="cofactor">
    <cofactor evidence="1 8">
        <name>heme</name>
        <dbReference type="ChEBI" id="CHEBI:30413"/>
    </cofactor>
</comment>
<evidence type="ECO:0000256" key="9">
    <source>
        <dbReference type="SAM" id="Phobius"/>
    </source>
</evidence>
<feature type="binding site" description="axial binding residue" evidence="8">
    <location>
        <position position="451"/>
    </location>
    <ligand>
        <name>heme</name>
        <dbReference type="ChEBI" id="CHEBI:30413"/>
    </ligand>
    <ligandPart>
        <name>Fe</name>
        <dbReference type="ChEBI" id="CHEBI:18248"/>
    </ligandPart>
</feature>
<evidence type="ECO:0000313" key="11">
    <source>
        <dbReference type="Proteomes" id="UP001203852"/>
    </source>
</evidence>
<dbReference type="PRINTS" id="PR00385">
    <property type="entry name" value="P450"/>
</dbReference>
<keyword evidence="9" id="KW-0472">Membrane</keyword>
<name>A0AAN6E0I9_9EURO</name>
<evidence type="ECO:0000256" key="3">
    <source>
        <dbReference type="ARBA" id="ARBA00022617"/>
    </source>
</evidence>
<dbReference type="GO" id="GO:0016705">
    <property type="term" value="F:oxidoreductase activity, acting on paired donors, with incorporation or reduction of molecular oxygen"/>
    <property type="evidence" value="ECO:0007669"/>
    <property type="project" value="InterPro"/>
</dbReference>
<dbReference type="GO" id="GO:0004497">
    <property type="term" value="F:monooxygenase activity"/>
    <property type="evidence" value="ECO:0007669"/>
    <property type="project" value="UniProtKB-KW"/>
</dbReference>
<keyword evidence="3 8" id="KW-0349">Heme</keyword>
<dbReference type="GO" id="GO:0020037">
    <property type="term" value="F:heme binding"/>
    <property type="evidence" value="ECO:0007669"/>
    <property type="project" value="InterPro"/>
</dbReference>
<dbReference type="AlphaFoldDB" id="A0AAN6E0I9"/>
<proteinExistence type="inferred from homology"/>
<evidence type="ECO:0000256" key="2">
    <source>
        <dbReference type="ARBA" id="ARBA00010617"/>
    </source>
</evidence>
<evidence type="ECO:0000256" key="4">
    <source>
        <dbReference type="ARBA" id="ARBA00022723"/>
    </source>
</evidence>
<keyword evidence="9" id="KW-1133">Transmembrane helix</keyword>
<keyword evidence="9" id="KW-0812">Transmembrane</keyword>
<organism evidence="10 11">
    <name type="scientific">Exophiala viscosa</name>
    <dbReference type="NCBI Taxonomy" id="2486360"/>
    <lineage>
        <taxon>Eukaryota</taxon>
        <taxon>Fungi</taxon>
        <taxon>Dikarya</taxon>
        <taxon>Ascomycota</taxon>
        <taxon>Pezizomycotina</taxon>
        <taxon>Eurotiomycetes</taxon>
        <taxon>Chaetothyriomycetidae</taxon>
        <taxon>Chaetothyriales</taxon>
        <taxon>Herpotrichiellaceae</taxon>
        <taxon>Exophiala</taxon>
    </lineage>
</organism>
<keyword evidence="5" id="KW-0560">Oxidoreductase</keyword>
<comment type="caution">
    <text evidence="10">The sequence shown here is derived from an EMBL/GenBank/DDBJ whole genome shotgun (WGS) entry which is preliminary data.</text>
</comment>
<evidence type="ECO:0000256" key="5">
    <source>
        <dbReference type="ARBA" id="ARBA00023002"/>
    </source>
</evidence>
<feature type="transmembrane region" description="Helical" evidence="9">
    <location>
        <begin position="20"/>
        <end position="41"/>
    </location>
</feature>
<evidence type="ECO:0000256" key="1">
    <source>
        <dbReference type="ARBA" id="ARBA00001971"/>
    </source>
</evidence>
<dbReference type="FunFam" id="1.10.630.10:FF:000047">
    <property type="entry name" value="Cytochrome P450 monooxygenase"/>
    <property type="match status" value="1"/>
</dbReference>
<evidence type="ECO:0000313" key="10">
    <source>
        <dbReference type="EMBL" id="KAI1615930.1"/>
    </source>
</evidence>
<evidence type="ECO:0000256" key="8">
    <source>
        <dbReference type="PIRSR" id="PIRSR602401-1"/>
    </source>
</evidence>
<dbReference type="Gene3D" id="1.10.630.10">
    <property type="entry name" value="Cytochrome P450"/>
    <property type="match status" value="1"/>
</dbReference>
<reference evidence="10" key="1">
    <citation type="journal article" date="2022" name="bioRxiv">
        <title>Deciphering the potential niche of two novel black yeast fungi from a biological soil crust based on their genomes, phenotypes, and melanin regulation.</title>
        <authorList>
            <consortium name="DOE Joint Genome Institute"/>
            <person name="Carr E.C."/>
            <person name="Barton Q."/>
            <person name="Grambo S."/>
            <person name="Sullivan M."/>
            <person name="Renfro C.M."/>
            <person name="Kuo A."/>
            <person name="Pangilinan J."/>
            <person name="Lipzen A."/>
            <person name="Keymanesh K."/>
            <person name="Savage E."/>
            <person name="Barry K."/>
            <person name="Grigoriev I.V."/>
            <person name="Riekhof W.R."/>
            <person name="Harris S.S."/>
        </authorList>
    </citation>
    <scope>NUCLEOTIDE SEQUENCE</scope>
    <source>
        <strain evidence="10">JF 03-4F</strain>
    </source>
</reference>
<dbReference type="EMBL" id="MU404351">
    <property type="protein sequence ID" value="KAI1615930.1"/>
    <property type="molecule type" value="Genomic_DNA"/>
</dbReference>
<accession>A0AAN6E0I9</accession>
<keyword evidence="4 8" id="KW-0479">Metal-binding</keyword>
<dbReference type="PANTHER" id="PTHR24305:SF210">
    <property type="entry name" value="CYTOCHROME P450 MONOOXYGENASE ASQL-RELATED"/>
    <property type="match status" value="1"/>
</dbReference>
<protein>
    <submittedName>
        <fullName evidence="10">Toxin biosynthesis cytochrome P450 monooxygenase</fullName>
    </submittedName>
</protein>
<dbReference type="PANTHER" id="PTHR24305">
    <property type="entry name" value="CYTOCHROME P450"/>
    <property type="match status" value="1"/>
</dbReference>
<dbReference type="PRINTS" id="PR00463">
    <property type="entry name" value="EP450I"/>
</dbReference>
<dbReference type="Pfam" id="PF00067">
    <property type="entry name" value="p450"/>
    <property type="match status" value="1"/>
</dbReference>
<dbReference type="CDD" id="cd11058">
    <property type="entry name" value="CYP60B-like"/>
    <property type="match status" value="1"/>
</dbReference>
<dbReference type="GO" id="GO:0009403">
    <property type="term" value="P:toxin biosynthetic process"/>
    <property type="evidence" value="ECO:0007669"/>
    <property type="project" value="UniProtKB-ARBA"/>
</dbReference>
<keyword evidence="6 8" id="KW-0408">Iron</keyword>
<evidence type="ECO:0000256" key="6">
    <source>
        <dbReference type="ARBA" id="ARBA00023004"/>
    </source>
</evidence>
<dbReference type="GO" id="GO:0005506">
    <property type="term" value="F:iron ion binding"/>
    <property type="evidence" value="ECO:0007669"/>
    <property type="project" value="InterPro"/>
</dbReference>
<dbReference type="SUPFAM" id="SSF48264">
    <property type="entry name" value="Cytochrome P450"/>
    <property type="match status" value="1"/>
</dbReference>
<comment type="similarity">
    <text evidence="2">Belongs to the cytochrome P450 family.</text>
</comment>
<dbReference type="InterPro" id="IPR050121">
    <property type="entry name" value="Cytochrome_P450_monoxygenase"/>
</dbReference>
<keyword evidence="7 10" id="KW-0503">Monooxygenase</keyword>